<sequence length="296" mass="30839">MGRAVLSCLNGGALGLVAALGIVLLGFAADSSIPVTAGAASLEARRQPMKFGWVACDPDCGGWISAIGIVTTDTPKDFEDFARDRKLGGATVVLDSSGGSVNDAITLGRRWRKLGLATTVGTSVPSASPLGIRARIEPGAYCESMCVFLLLAGNSRYVPEGAHVRVHQIWMGDRAEDARAASYTAQDMSIVERDIGRLAKFTFEMGGTGDLLSLALSVPPWEDLHELSRQELRDTNLITTQAIADLLPGLAGASAKTVASAEPKPVQDRFTPQPAAATKTAEALPTGGTAAAQPGH</sequence>
<evidence type="ECO:0000256" key="1">
    <source>
        <dbReference type="SAM" id="MobiDB-lite"/>
    </source>
</evidence>
<evidence type="ECO:0000313" key="2">
    <source>
        <dbReference type="EMBL" id="UYO38398.1"/>
    </source>
</evidence>
<accession>A0AAX3DU93</accession>
<dbReference type="RefSeq" id="WP_264073933.1">
    <property type="nucleotide sequence ID" value="NZ_CP076676.1"/>
</dbReference>
<evidence type="ECO:0000313" key="3">
    <source>
        <dbReference type="Proteomes" id="UP001163166"/>
    </source>
</evidence>
<reference evidence="2" key="1">
    <citation type="journal article" date="2022" name="Biol. Control">
        <title>In silico genomic analysis of Rhodopseudomonas palustris strains revealed potential biocontrol agents and crop yield enhancers.</title>
        <authorList>
            <person name="Surachat K."/>
            <person name="Kantachote D."/>
            <person name="Deachamag P."/>
            <person name="Wonglapsuwan M."/>
        </authorList>
    </citation>
    <scope>NUCLEOTIDE SEQUENCE</scope>
    <source>
        <strain evidence="2">TLS06</strain>
    </source>
</reference>
<protein>
    <submittedName>
        <fullName evidence="2">Uncharacterized protein</fullName>
    </submittedName>
</protein>
<dbReference type="InterPro" id="IPR029045">
    <property type="entry name" value="ClpP/crotonase-like_dom_sf"/>
</dbReference>
<dbReference type="Proteomes" id="UP001163166">
    <property type="component" value="Chromosome"/>
</dbReference>
<dbReference type="SUPFAM" id="SSF52096">
    <property type="entry name" value="ClpP/crotonase"/>
    <property type="match status" value="1"/>
</dbReference>
<name>A0AAX3DU93_RHOPL</name>
<organism evidence="2 3">
    <name type="scientific">Rhodopseudomonas palustris</name>
    <dbReference type="NCBI Taxonomy" id="1076"/>
    <lineage>
        <taxon>Bacteria</taxon>
        <taxon>Pseudomonadati</taxon>
        <taxon>Pseudomonadota</taxon>
        <taxon>Alphaproteobacteria</taxon>
        <taxon>Hyphomicrobiales</taxon>
        <taxon>Nitrobacteraceae</taxon>
        <taxon>Rhodopseudomonas</taxon>
    </lineage>
</organism>
<feature type="region of interest" description="Disordered" evidence="1">
    <location>
        <begin position="258"/>
        <end position="296"/>
    </location>
</feature>
<dbReference type="EMBL" id="CP076676">
    <property type="protein sequence ID" value="UYO38398.1"/>
    <property type="molecule type" value="Genomic_DNA"/>
</dbReference>
<gene>
    <name evidence="2" type="ORF">KQX62_16905</name>
</gene>
<proteinExistence type="predicted"/>
<dbReference type="Gene3D" id="3.90.226.10">
    <property type="entry name" value="2-enoyl-CoA Hydratase, Chain A, domain 1"/>
    <property type="match status" value="1"/>
</dbReference>
<dbReference type="AlphaFoldDB" id="A0AAX3DU93"/>